<dbReference type="GeneID" id="113174943"/>
<dbReference type="OMA" id="GRWCQSE"/>
<reference evidence="6" key="1">
    <citation type="submission" date="2021-04" db="EMBL/GenBank/DDBJ databases">
        <authorList>
            <consortium name="Wellcome Sanger Institute Data Sharing"/>
        </authorList>
    </citation>
    <scope>NUCLEOTIDE SEQUENCE [LARGE SCALE GENOMIC DNA]</scope>
</reference>
<feature type="chain" id="PRO_5018739691" description="ZP domain-containing protein" evidence="4">
    <location>
        <begin position="21"/>
        <end position="750"/>
    </location>
</feature>
<evidence type="ECO:0000256" key="3">
    <source>
        <dbReference type="SAM" id="Phobius"/>
    </source>
</evidence>
<evidence type="ECO:0000256" key="2">
    <source>
        <dbReference type="ARBA" id="ARBA00023157"/>
    </source>
</evidence>
<sequence>MMEEGTIFLVLFALLETASALSFYGDSISFTSPQKNSDGTFKVTFYHRQNGRSNCQDQSSFTCDSGLCSSFVQSSLLQTDTDITGQGRWCQSEGITTATVFANNTNFSVRDSGCCWLSNTEGQTNWTTSADLVLGIRSDTYTLNSCPVTTTVSSLRVPQNCFSSIHLLAHDPDGDLVRCYFSSDAAIPSNFSLDETACTLKGTGQVSTGVHVFELVLKDFSTQNITLTHSDGTSVFLEASDFSSPLCKVKLQFSVEILPPIPSCEAGHVQPMFLSSTPLHGDVLHATVDKSFQLFAQAQAHHSTINDFQVSGPQNMTKEFADGQFGKAEVTLSWTPQHSDLHRSVPVCFTAETNETQSEMRCVVVIVTQASAIKGKAIVHCLPNKMTVVLEKASMPGIDVNFLKLRDPSCSLTSNDTHIMGTMSFSTCGTKLVDKGDFITFQNEINSFELPNAVITRRKIVKIDFSCHFPKAISISSYYNLQDSDYIFTESNFGSFGYSFDIFLDNNFTSKVAPSAYPVEVTLMQKIYMGIQAQSELPNVTLFVESCKATPDDNPDNLLNYNLISSGCVQDETLTIYPSNQTTFNFEVETFKFTGNYDQVYITCSVILCEPGNPFSRCAQGCVSNPSRRRRRALSRETVAHYITQGPLRLTRKNYPNPAVDGNHGLMKKNDIPDTVGPLPANPFPDSPGTKSSQESWKFKDILNTNISTLVFASAFLILVVILVVVIRYFGRKSKAEDQKALIPSAQWDN</sequence>
<dbReference type="AlphaFoldDB" id="A0A3Q1JBI2"/>
<evidence type="ECO:0000259" key="5">
    <source>
        <dbReference type="PROSITE" id="PS51034"/>
    </source>
</evidence>
<evidence type="ECO:0000256" key="1">
    <source>
        <dbReference type="ARBA" id="ARBA00022729"/>
    </source>
</evidence>
<dbReference type="Ensembl" id="ENSATET00000032760.3">
    <property type="protein sequence ID" value="ENSATEP00000032287.1"/>
    <property type="gene ID" value="ENSATEG00000022233.3"/>
</dbReference>
<dbReference type="InParanoid" id="A0A3Q1JBI2"/>
<dbReference type="SMART" id="SM00241">
    <property type="entry name" value="ZP"/>
    <property type="match status" value="1"/>
</dbReference>
<reference evidence="6" key="3">
    <citation type="submission" date="2025-09" db="UniProtKB">
        <authorList>
            <consortium name="Ensembl"/>
        </authorList>
    </citation>
    <scope>IDENTIFICATION</scope>
</reference>
<dbReference type="Gene3D" id="2.60.40.4100">
    <property type="entry name" value="Zona pellucida, ZP-C domain"/>
    <property type="match status" value="1"/>
</dbReference>
<name>A0A3Q1JBI2_ANATE</name>
<dbReference type="PANTHER" id="PTHR14002">
    <property type="entry name" value="ENDOGLIN/TGF-BETA RECEPTOR TYPE III"/>
    <property type="match status" value="1"/>
</dbReference>
<feature type="domain" description="ZP" evidence="5">
    <location>
        <begin position="380"/>
        <end position="625"/>
    </location>
</feature>
<keyword evidence="2" id="KW-1015">Disulfide bond</keyword>
<dbReference type="GeneTree" id="ENSGT00940000163723"/>
<dbReference type="InterPro" id="IPR001507">
    <property type="entry name" value="ZP_dom"/>
</dbReference>
<evidence type="ECO:0000313" key="6">
    <source>
        <dbReference type="Ensembl" id="ENSATEP00000032287.1"/>
    </source>
</evidence>
<dbReference type="RefSeq" id="XP_026234946.1">
    <property type="nucleotide sequence ID" value="XM_026379161.1"/>
</dbReference>
<dbReference type="PROSITE" id="PS51034">
    <property type="entry name" value="ZP_2"/>
    <property type="match status" value="1"/>
</dbReference>
<keyword evidence="3" id="KW-0812">Transmembrane</keyword>
<organism evidence="6 7">
    <name type="scientific">Anabas testudineus</name>
    <name type="common">Climbing perch</name>
    <name type="synonym">Anthias testudineus</name>
    <dbReference type="NCBI Taxonomy" id="64144"/>
    <lineage>
        <taxon>Eukaryota</taxon>
        <taxon>Metazoa</taxon>
        <taxon>Chordata</taxon>
        <taxon>Craniata</taxon>
        <taxon>Vertebrata</taxon>
        <taxon>Euteleostomi</taxon>
        <taxon>Actinopterygii</taxon>
        <taxon>Neopterygii</taxon>
        <taxon>Teleostei</taxon>
        <taxon>Neoteleostei</taxon>
        <taxon>Acanthomorphata</taxon>
        <taxon>Anabantaria</taxon>
        <taxon>Anabantiformes</taxon>
        <taxon>Anabantoidei</taxon>
        <taxon>Anabantidae</taxon>
        <taxon>Anabas</taxon>
    </lineage>
</organism>
<dbReference type="Gene3D" id="2.60.40.3210">
    <property type="entry name" value="Zona pellucida, ZP-N domain"/>
    <property type="match status" value="1"/>
</dbReference>
<feature type="transmembrane region" description="Helical" evidence="3">
    <location>
        <begin position="710"/>
        <end position="730"/>
    </location>
</feature>
<keyword evidence="1 4" id="KW-0732">Signal</keyword>
<reference evidence="6" key="2">
    <citation type="submission" date="2025-08" db="UniProtKB">
        <authorList>
            <consortium name="Ensembl"/>
        </authorList>
    </citation>
    <scope>IDENTIFICATION</scope>
</reference>
<dbReference type="STRING" id="64144.ENSATEP00000032287"/>
<keyword evidence="3" id="KW-1133">Transmembrane helix</keyword>
<dbReference type="Pfam" id="PF00100">
    <property type="entry name" value="Zona_pellucida"/>
    <property type="match status" value="1"/>
</dbReference>
<protein>
    <recommendedName>
        <fullName evidence="5">ZP domain-containing protein</fullName>
    </recommendedName>
</protein>
<dbReference type="InterPro" id="IPR055355">
    <property type="entry name" value="ZP-C"/>
</dbReference>
<dbReference type="PANTHER" id="PTHR14002:SF59">
    <property type="entry name" value="CUB AND ZONA PELLUCIDA-LIKE DOMAIN-CONTAINING PROTEIN 1-RELATED"/>
    <property type="match status" value="1"/>
</dbReference>
<proteinExistence type="predicted"/>
<dbReference type="OrthoDB" id="10063988at2759"/>
<dbReference type="InterPro" id="IPR042235">
    <property type="entry name" value="ZP-C_dom"/>
</dbReference>
<evidence type="ECO:0000256" key="4">
    <source>
        <dbReference type="SAM" id="SignalP"/>
    </source>
</evidence>
<dbReference type="Proteomes" id="UP000265040">
    <property type="component" value="Chromosome 3"/>
</dbReference>
<dbReference type="InterPro" id="IPR055356">
    <property type="entry name" value="ZP-N"/>
</dbReference>
<evidence type="ECO:0000313" key="7">
    <source>
        <dbReference type="Proteomes" id="UP000265040"/>
    </source>
</evidence>
<accession>A0A3Q1JBI2</accession>
<feature type="signal peptide" evidence="4">
    <location>
        <begin position="1"/>
        <end position="20"/>
    </location>
</feature>
<keyword evidence="3" id="KW-0472">Membrane</keyword>
<keyword evidence="7" id="KW-1185">Reference proteome</keyword>
<dbReference type="Pfam" id="PF23344">
    <property type="entry name" value="ZP-N"/>
    <property type="match status" value="1"/>
</dbReference>